<dbReference type="AlphaFoldDB" id="A0A6D2K9S8"/>
<gene>
    <name evidence="1" type="ORF">MERR_LOCUS32115</name>
</gene>
<name>A0A6D2K9S8_9BRAS</name>
<evidence type="ECO:0000313" key="2">
    <source>
        <dbReference type="Proteomes" id="UP000467841"/>
    </source>
</evidence>
<dbReference type="PANTHER" id="PTHR45950">
    <property type="entry name" value="HOMEOBOX-LEUCINE ZIPPER PROTEIN ATHB-14"/>
    <property type="match status" value="1"/>
</dbReference>
<proteinExistence type="predicted"/>
<comment type="caution">
    <text evidence="1">The sequence shown here is derived from an EMBL/GenBank/DDBJ whole genome shotgun (WGS) entry which is preliminary data.</text>
</comment>
<accession>A0A6D2K9S8</accession>
<reference evidence="1" key="1">
    <citation type="submission" date="2020-01" db="EMBL/GenBank/DDBJ databases">
        <authorList>
            <person name="Mishra B."/>
        </authorList>
    </citation>
    <scope>NUCLEOTIDE SEQUENCE [LARGE SCALE GENOMIC DNA]</scope>
</reference>
<dbReference type="GO" id="GO:0003700">
    <property type="term" value="F:DNA-binding transcription factor activity"/>
    <property type="evidence" value="ECO:0007669"/>
    <property type="project" value="InterPro"/>
</dbReference>
<dbReference type="EMBL" id="CACVBM020001308">
    <property type="protein sequence ID" value="CAA7044880.1"/>
    <property type="molecule type" value="Genomic_DNA"/>
</dbReference>
<keyword evidence="2" id="KW-1185">Reference proteome</keyword>
<dbReference type="Proteomes" id="UP000467841">
    <property type="component" value="Unassembled WGS sequence"/>
</dbReference>
<protein>
    <submittedName>
        <fullName evidence="1">Uncharacterized protein</fullName>
    </submittedName>
</protein>
<dbReference type="PANTHER" id="PTHR45950:SF9">
    <property type="entry name" value="HOMEOBOX-LEUCINE ZIPPER PROTEIN ATHB-9"/>
    <property type="match status" value="1"/>
</dbReference>
<organism evidence="1 2">
    <name type="scientific">Microthlaspi erraticum</name>
    <dbReference type="NCBI Taxonomy" id="1685480"/>
    <lineage>
        <taxon>Eukaryota</taxon>
        <taxon>Viridiplantae</taxon>
        <taxon>Streptophyta</taxon>
        <taxon>Embryophyta</taxon>
        <taxon>Tracheophyta</taxon>
        <taxon>Spermatophyta</taxon>
        <taxon>Magnoliopsida</taxon>
        <taxon>eudicotyledons</taxon>
        <taxon>Gunneridae</taxon>
        <taxon>Pentapetalae</taxon>
        <taxon>rosids</taxon>
        <taxon>malvids</taxon>
        <taxon>Brassicales</taxon>
        <taxon>Brassicaceae</taxon>
        <taxon>Coluteocarpeae</taxon>
        <taxon>Microthlaspi</taxon>
    </lineage>
</organism>
<dbReference type="OrthoDB" id="1742135at2759"/>
<evidence type="ECO:0000313" key="1">
    <source>
        <dbReference type="EMBL" id="CAA7044880.1"/>
    </source>
</evidence>
<dbReference type="InterPro" id="IPR044830">
    <property type="entry name" value="HD-Zip_III"/>
</dbReference>
<sequence length="68" mass="7651">MDVSSVPAVLRPLYESSKVLDQKMTVAALRHVRQIAQATTGEVQYCGGRQPAVLTFKNFQPETLLWFQ</sequence>